<keyword evidence="4" id="KW-0449">Lipoprotein</keyword>
<evidence type="ECO:0000256" key="4">
    <source>
        <dbReference type="ARBA" id="ARBA00023289"/>
    </source>
</evidence>
<comment type="caution">
    <text evidence="5">The sequence shown here is derived from an EMBL/GenBank/DDBJ whole genome shotgun (WGS) entry which is preliminary data.</text>
</comment>
<keyword evidence="4" id="KW-0636">Prenylation</keyword>
<dbReference type="PROSITE" id="PS51419">
    <property type="entry name" value="RAB"/>
    <property type="match status" value="1"/>
</dbReference>
<evidence type="ECO:0000256" key="1">
    <source>
        <dbReference type="ARBA" id="ARBA00006270"/>
    </source>
</evidence>
<dbReference type="PROSITE" id="PS51421">
    <property type="entry name" value="RAS"/>
    <property type="match status" value="1"/>
</dbReference>
<keyword evidence="3" id="KW-0342">GTP-binding</keyword>
<dbReference type="SUPFAM" id="SSF52540">
    <property type="entry name" value="P-loop containing nucleoside triphosphate hydrolases"/>
    <property type="match status" value="1"/>
</dbReference>
<dbReference type="EMBL" id="LWCA01000370">
    <property type="protein sequence ID" value="OAF68900.1"/>
    <property type="molecule type" value="Genomic_DNA"/>
</dbReference>
<reference evidence="5 6" key="1">
    <citation type="submission" date="2016-04" db="EMBL/GenBank/DDBJ databases">
        <title>The genome of Intoshia linei affirms orthonectids as highly simplified spiralians.</title>
        <authorList>
            <person name="Mikhailov K.V."/>
            <person name="Slusarev G.S."/>
            <person name="Nikitin M.A."/>
            <person name="Logacheva M.D."/>
            <person name="Penin A."/>
            <person name="Aleoshin V."/>
            <person name="Panchin Y.V."/>
        </authorList>
    </citation>
    <scope>NUCLEOTIDE SEQUENCE [LARGE SCALE GENOMIC DNA]</scope>
    <source>
        <strain evidence="5">Intl2013</strain>
        <tissue evidence="5">Whole animal</tissue>
    </source>
</reference>
<dbReference type="SMART" id="SM00174">
    <property type="entry name" value="RHO"/>
    <property type="match status" value="1"/>
</dbReference>
<name>A0A177B422_9BILA</name>
<dbReference type="PRINTS" id="PR00449">
    <property type="entry name" value="RASTRNSFRMNG"/>
</dbReference>
<gene>
    <name evidence="5" type="ORF">A3Q56_03364</name>
</gene>
<dbReference type="InterPro" id="IPR027417">
    <property type="entry name" value="P-loop_NTPase"/>
</dbReference>
<dbReference type="PANTHER" id="PTHR47980">
    <property type="entry name" value="LD44762P"/>
    <property type="match status" value="1"/>
</dbReference>
<evidence type="ECO:0000313" key="5">
    <source>
        <dbReference type="EMBL" id="OAF68900.1"/>
    </source>
</evidence>
<dbReference type="InterPro" id="IPR050305">
    <property type="entry name" value="Small_GTPase_Rab"/>
</dbReference>
<accession>A0A177B422</accession>
<evidence type="ECO:0000256" key="3">
    <source>
        <dbReference type="ARBA" id="ARBA00023134"/>
    </source>
</evidence>
<dbReference type="SMART" id="SM00175">
    <property type="entry name" value="RAB"/>
    <property type="match status" value="1"/>
</dbReference>
<organism evidence="5 6">
    <name type="scientific">Intoshia linei</name>
    <dbReference type="NCBI Taxonomy" id="1819745"/>
    <lineage>
        <taxon>Eukaryota</taxon>
        <taxon>Metazoa</taxon>
        <taxon>Spiralia</taxon>
        <taxon>Lophotrochozoa</taxon>
        <taxon>Mesozoa</taxon>
        <taxon>Orthonectida</taxon>
        <taxon>Rhopaluridae</taxon>
        <taxon>Intoshia</taxon>
    </lineage>
</organism>
<sequence>MSNLYLLVPRRVAVLRGLTVVGYSINTFSSKSQINSKYRFRSLTTAFFRDAMGFILIFDLTSEQSLNNIRNWISQLQVHSYCENPDIILCGNKSDLTKSRQVSEESINRIIEEYGLQYYETSALTGKNIDSVFTKILDKIMFRMEKSMENKYMNLPNSVTHTLSPSSSSNLTPITKINNCGC</sequence>
<dbReference type="Gene3D" id="3.40.50.300">
    <property type="entry name" value="P-loop containing nucleotide triphosphate hydrolases"/>
    <property type="match status" value="1"/>
</dbReference>
<proteinExistence type="inferred from homology"/>
<dbReference type="SMART" id="SM00173">
    <property type="entry name" value="RAS"/>
    <property type="match status" value="1"/>
</dbReference>
<keyword evidence="2" id="KW-0547">Nucleotide-binding</keyword>
<evidence type="ECO:0008006" key="7">
    <source>
        <dbReference type="Google" id="ProtNLM"/>
    </source>
</evidence>
<keyword evidence="6" id="KW-1185">Reference proteome</keyword>
<dbReference type="InterPro" id="IPR001806">
    <property type="entry name" value="Small_GTPase"/>
</dbReference>
<dbReference type="GO" id="GO:0005525">
    <property type="term" value="F:GTP binding"/>
    <property type="evidence" value="ECO:0007669"/>
    <property type="project" value="UniProtKB-KW"/>
</dbReference>
<dbReference type="GO" id="GO:0003924">
    <property type="term" value="F:GTPase activity"/>
    <property type="evidence" value="ECO:0007669"/>
    <property type="project" value="InterPro"/>
</dbReference>
<comment type="similarity">
    <text evidence="1">Belongs to the small GTPase superfamily. Rab family.</text>
</comment>
<dbReference type="AlphaFoldDB" id="A0A177B422"/>
<dbReference type="Pfam" id="PF00071">
    <property type="entry name" value="Ras"/>
    <property type="match status" value="1"/>
</dbReference>
<dbReference type="Proteomes" id="UP000078046">
    <property type="component" value="Unassembled WGS sequence"/>
</dbReference>
<evidence type="ECO:0000256" key="2">
    <source>
        <dbReference type="ARBA" id="ARBA00022741"/>
    </source>
</evidence>
<evidence type="ECO:0000313" key="6">
    <source>
        <dbReference type="Proteomes" id="UP000078046"/>
    </source>
</evidence>
<dbReference type="OrthoDB" id="9989112at2759"/>
<protein>
    <recommendedName>
        <fullName evidence="7">Ras-related protein Rab-27A</fullName>
    </recommendedName>
</protein>